<keyword evidence="8 9" id="KW-0544">Nucleosome core</keyword>
<feature type="region of interest" description="Disordered" evidence="10">
    <location>
        <begin position="101"/>
        <end position="125"/>
    </location>
</feature>
<dbReference type="InterPro" id="IPR007125">
    <property type="entry name" value="H2A/H2B/H3"/>
</dbReference>
<dbReference type="PROSITE" id="PS00046">
    <property type="entry name" value="HISTONE_H2A"/>
    <property type="match status" value="1"/>
</dbReference>
<feature type="non-terminal residue" evidence="12">
    <location>
        <position position="1"/>
    </location>
</feature>
<dbReference type="GO" id="GO:0030527">
    <property type="term" value="F:structural constituent of chromatin"/>
    <property type="evidence" value="ECO:0007669"/>
    <property type="project" value="InterPro"/>
</dbReference>
<comment type="subunit">
    <text evidence="9">The nucleosome is a histone octamer containing two molecules each of H2A, H2B, H3 and H4 assembled in one H3-H4 heterotetramer and two H2A-H2B heterodimers. The octamer wraps approximately 147 bp of DNA.</text>
</comment>
<evidence type="ECO:0000256" key="10">
    <source>
        <dbReference type="SAM" id="MobiDB-lite"/>
    </source>
</evidence>
<dbReference type="PANTHER" id="PTHR23430">
    <property type="entry name" value="HISTONE H2A"/>
    <property type="match status" value="1"/>
</dbReference>
<dbReference type="InterPro" id="IPR002119">
    <property type="entry name" value="Histone_H2A"/>
</dbReference>
<evidence type="ECO:0000256" key="2">
    <source>
        <dbReference type="ARBA" id="ARBA00004286"/>
    </source>
</evidence>
<dbReference type="GO" id="GO:0000786">
    <property type="term" value="C:nucleosome"/>
    <property type="evidence" value="ECO:0007669"/>
    <property type="project" value="UniProtKB-KW"/>
</dbReference>
<feature type="compositionally biased region" description="Basic residues" evidence="10">
    <location>
        <begin position="9"/>
        <end position="20"/>
    </location>
</feature>
<dbReference type="SMART" id="SM00414">
    <property type="entry name" value="H2A"/>
    <property type="match status" value="1"/>
</dbReference>
<dbReference type="Proteomes" id="UP000530263">
    <property type="component" value="Unassembled WGS sequence"/>
</dbReference>
<evidence type="ECO:0000256" key="6">
    <source>
        <dbReference type="ARBA" id="ARBA00023125"/>
    </source>
</evidence>
<keyword evidence="13" id="KW-1185">Reference proteome</keyword>
<evidence type="ECO:0000313" key="13">
    <source>
        <dbReference type="Proteomes" id="UP000530263"/>
    </source>
</evidence>
<dbReference type="InterPro" id="IPR032458">
    <property type="entry name" value="Histone_H2A_CS"/>
</dbReference>
<feature type="non-terminal residue" evidence="12">
    <location>
        <position position="125"/>
    </location>
</feature>
<protein>
    <recommendedName>
        <fullName evidence="9">Histone H2A</fullName>
    </recommendedName>
</protein>
<keyword evidence="5" id="KW-0007">Acetylation</keyword>
<dbReference type="PRINTS" id="PR00620">
    <property type="entry name" value="HISTONEH2A"/>
</dbReference>
<comment type="subcellular location">
    <subcellularLocation>
        <location evidence="2">Chromosome</location>
    </subcellularLocation>
    <subcellularLocation>
        <location evidence="1 9">Nucleus</location>
    </subcellularLocation>
</comment>
<evidence type="ECO:0000256" key="1">
    <source>
        <dbReference type="ARBA" id="ARBA00004123"/>
    </source>
</evidence>
<dbReference type="AlphaFoldDB" id="A0A7K4SDC4"/>
<comment type="similarity">
    <text evidence="3 9">Belongs to the histone H2A family.</text>
</comment>
<keyword evidence="4 9" id="KW-0158">Chromosome</keyword>
<evidence type="ECO:0000256" key="4">
    <source>
        <dbReference type="ARBA" id="ARBA00022454"/>
    </source>
</evidence>
<dbReference type="InterPro" id="IPR009072">
    <property type="entry name" value="Histone-fold"/>
</dbReference>
<sequence>CSEEPSKGNKAKAKKSRCSRSSRAGLLFPVSRVDRRLRRGHFAERLGATAPVYLAAVLQCVTHNTMDEAAKISKKKKQQHISSLHLKMAIQKSSELKKLMRGGVRRQRLASLSKKKTTKSTKRCP</sequence>
<name>A0A7K4SDC4_COLPI</name>
<accession>A0A7K4SDC4</accession>
<evidence type="ECO:0000256" key="8">
    <source>
        <dbReference type="ARBA" id="ARBA00023269"/>
    </source>
</evidence>
<evidence type="ECO:0000256" key="5">
    <source>
        <dbReference type="ARBA" id="ARBA00022990"/>
    </source>
</evidence>
<dbReference type="Gene3D" id="1.10.20.10">
    <property type="entry name" value="Histone, subunit A"/>
    <property type="match status" value="1"/>
</dbReference>
<evidence type="ECO:0000256" key="7">
    <source>
        <dbReference type="ARBA" id="ARBA00023242"/>
    </source>
</evidence>
<comment type="caution">
    <text evidence="12">The sequence shown here is derived from an EMBL/GenBank/DDBJ whole genome shotgun (WGS) entry which is preliminary data.</text>
</comment>
<dbReference type="GO" id="GO:0003677">
    <property type="term" value="F:DNA binding"/>
    <property type="evidence" value="ECO:0007669"/>
    <property type="project" value="UniProtKB-KW"/>
</dbReference>
<evidence type="ECO:0000259" key="11">
    <source>
        <dbReference type="Pfam" id="PF00125"/>
    </source>
</evidence>
<evidence type="ECO:0000313" key="12">
    <source>
        <dbReference type="EMBL" id="NWQ83815.1"/>
    </source>
</evidence>
<evidence type="ECO:0000256" key="9">
    <source>
        <dbReference type="RuleBase" id="RU003767"/>
    </source>
</evidence>
<reference evidence="12 13" key="1">
    <citation type="submission" date="2019-09" db="EMBL/GenBank/DDBJ databases">
        <title>Bird 10,000 Genomes (B10K) Project - Family phase.</title>
        <authorList>
            <person name="Zhang G."/>
        </authorList>
    </citation>
    <scope>NUCLEOTIDE SEQUENCE [LARGE SCALE GENOMIC DNA]</scope>
    <source>
        <strain evidence="12">B10K-DU-021-26</strain>
        <tissue evidence="12">Mixed tissue sample</tissue>
    </source>
</reference>
<feature type="region of interest" description="Disordered" evidence="10">
    <location>
        <begin position="1"/>
        <end position="21"/>
    </location>
</feature>
<organism evidence="12 13">
    <name type="scientific">Columbina picui</name>
    <name type="common">Picui ground-dove</name>
    <dbReference type="NCBI Taxonomy" id="115618"/>
    <lineage>
        <taxon>Eukaryota</taxon>
        <taxon>Metazoa</taxon>
        <taxon>Chordata</taxon>
        <taxon>Craniata</taxon>
        <taxon>Vertebrata</taxon>
        <taxon>Euteleostomi</taxon>
        <taxon>Archelosauria</taxon>
        <taxon>Archosauria</taxon>
        <taxon>Dinosauria</taxon>
        <taxon>Saurischia</taxon>
        <taxon>Theropoda</taxon>
        <taxon>Coelurosauria</taxon>
        <taxon>Aves</taxon>
        <taxon>Neognathae</taxon>
        <taxon>Neoaves</taxon>
        <taxon>Columbimorphae</taxon>
        <taxon>Columbiformes</taxon>
        <taxon>Columbidae</taxon>
        <taxon>Columbina</taxon>
    </lineage>
</organism>
<evidence type="ECO:0000256" key="3">
    <source>
        <dbReference type="ARBA" id="ARBA00010691"/>
    </source>
</evidence>
<dbReference type="EMBL" id="VYZG01003793">
    <property type="protein sequence ID" value="NWQ83815.1"/>
    <property type="molecule type" value="Genomic_DNA"/>
</dbReference>
<dbReference type="OrthoDB" id="9396611at2759"/>
<dbReference type="GO" id="GO:0046982">
    <property type="term" value="F:protein heterodimerization activity"/>
    <property type="evidence" value="ECO:0007669"/>
    <property type="project" value="InterPro"/>
</dbReference>
<keyword evidence="6 9" id="KW-0238">DNA-binding</keyword>
<dbReference type="CDD" id="cd00074">
    <property type="entry name" value="HFD_H2A"/>
    <property type="match status" value="1"/>
</dbReference>
<dbReference type="SUPFAM" id="SSF47113">
    <property type="entry name" value="Histone-fold"/>
    <property type="match status" value="1"/>
</dbReference>
<gene>
    <name evidence="12" type="primary">H2a_3</name>
    <name evidence="12" type="ORF">COLPIC_R05786</name>
</gene>
<proteinExistence type="inferred from homology"/>
<dbReference type="Pfam" id="PF00125">
    <property type="entry name" value="Histone"/>
    <property type="match status" value="1"/>
</dbReference>
<dbReference type="GO" id="GO:0005634">
    <property type="term" value="C:nucleus"/>
    <property type="evidence" value="ECO:0007669"/>
    <property type="project" value="UniProtKB-SubCell"/>
</dbReference>
<feature type="domain" description="Core Histone H2A/H2B/H3" evidence="11">
    <location>
        <begin position="10"/>
        <end position="91"/>
    </location>
</feature>
<keyword evidence="7 9" id="KW-0539">Nucleus</keyword>